<dbReference type="InterPro" id="IPR037219">
    <property type="entry name" value="Peptidase_M41-like"/>
</dbReference>
<dbReference type="SUPFAM" id="SSF140990">
    <property type="entry name" value="FtsH protease domain-like"/>
    <property type="match status" value="1"/>
</dbReference>
<evidence type="ECO:0008006" key="3">
    <source>
        <dbReference type="Google" id="ProtNLM"/>
    </source>
</evidence>
<evidence type="ECO:0000313" key="1">
    <source>
        <dbReference type="EMBL" id="MBV7674105.1"/>
    </source>
</evidence>
<dbReference type="Proteomes" id="UP000735541">
    <property type="component" value="Unassembled WGS sequence"/>
</dbReference>
<proteinExistence type="predicted"/>
<protein>
    <recommendedName>
        <fullName evidence="3">Peptidase MA-like domain-containing protein</fullName>
    </recommendedName>
</protein>
<accession>A0ABS6U0N6</accession>
<organism evidence="1 2">
    <name type="scientific">Streptomyces halstedii</name>
    <dbReference type="NCBI Taxonomy" id="1944"/>
    <lineage>
        <taxon>Bacteria</taxon>
        <taxon>Bacillati</taxon>
        <taxon>Actinomycetota</taxon>
        <taxon>Actinomycetes</taxon>
        <taxon>Kitasatosporales</taxon>
        <taxon>Streptomycetaceae</taxon>
        <taxon>Streptomyces</taxon>
    </lineage>
</organism>
<gene>
    <name evidence="1" type="ORF">STHAL_32175</name>
</gene>
<evidence type="ECO:0000313" key="2">
    <source>
        <dbReference type="Proteomes" id="UP000735541"/>
    </source>
</evidence>
<reference evidence="1 2" key="1">
    <citation type="submission" date="2021-07" db="EMBL/GenBank/DDBJ databases">
        <title>Sequencing Streptomyces halstedii LGO-A4 genome an citrus endophytic actinomycete.</title>
        <authorList>
            <person name="Samborskyy M."/>
            <person name="Scott N."/>
            <person name="Deglau R."/>
            <person name="Dickens S."/>
            <person name="Oliveira L.G."/>
        </authorList>
    </citation>
    <scope>NUCLEOTIDE SEQUENCE [LARGE SCALE GENOMIC DNA]</scope>
    <source>
        <strain evidence="1 2">LGO-A4</strain>
    </source>
</reference>
<comment type="caution">
    <text evidence="1">The sequence shown here is derived from an EMBL/GenBank/DDBJ whole genome shotgun (WGS) entry which is preliminary data.</text>
</comment>
<dbReference type="RefSeq" id="WP_228873824.1">
    <property type="nucleotide sequence ID" value="NZ_JAHUVW010000004.1"/>
</dbReference>
<dbReference type="EMBL" id="JAHUVW010000004">
    <property type="protein sequence ID" value="MBV7674105.1"/>
    <property type="molecule type" value="Genomic_DNA"/>
</dbReference>
<sequence length="202" mass="22916">MRWYPNADDQTVLTRHPSPVARETTTTRNLMQFTTQQHQRSAAIHEAAHTVLFLEAGAPVRSVLIRVLRSDADTSGDPLGTTDIGHYSDRLEPFLTALAGGERAEDRWMRETGLWNPVRAWASERHALHDRDYARQLVRKYLKHDMTCGITDQGWTDYLALHTAADRALDRVWETVLTLADALLERHHLTGEEAARIAGSIR</sequence>
<keyword evidence="2" id="KW-1185">Reference proteome</keyword>
<name>A0ABS6U0N6_STRHA</name>